<dbReference type="AlphaFoldDB" id="A0A291IGS5"/>
<evidence type="ECO:0000313" key="2">
    <source>
        <dbReference type="Proteomes" id="UP000077734"/>
    </source>
</evidence>
<dbReference type="RefSeq" id="WP_064029360.1">
    <property type="nucleotide sequence ID" value="NZ_CP023669.1"/>
</dbReference>
<keyword evidence="2" id="KW-1185">Reference proteome</keyword>
<sequence>MTNPSKTVAVVAEDSEEQRSHFRDVTERVDDAIAGLKALDTLMAGNQDRAISDLSSLMTPFVDQLATLNAELMEFFYRSDVVFAYPAKTEPKNTKSAGDHHDA</sequence>
<accession>A0A291IGS5</accession>
<evidence type="ECO:0000313" key="1">
    <source>
        <dbReference type="EMBL" id="OAI22782.1"/>
    </source>
</evidence>
<organism evidence="1 2">
    <name type="scientific">Methylomonas koyamae</name>
    <dbReference type="NCBI Taxonomy" id="702114"/>
    <lineage>
        <taxon>Bacteria</taxon>
        <taxon>Pseudomonadati</taxon>
        <taxon>Pseudomonadota</taxon>
        <taxon>Gammaproteobacteria</taxon>
        <taxon>Methylococcales</taxon>
        <taxon>Methylococcaceae</taxon>
        <taxon>Methylomonas</taxon>
    </lineage>
</organism>
<gene>
    <name evidence="1" type="ORF">A1356_18785</name>
</gene>
<proteinExistence type="predicted"/>
<reference evidence="1 2" key="1">
    <citation type="submission" date="2016-03" db="EMBL/GenBank/DDBJ databases">
        <authorList>
            <person name="Heylen K."/>
            <person name="De Vos P."/>
            <person name="Vekeman B."/>
        </authorList>
    </citation>
    <scope>NUCLEOTIDE SEQUENCE [LARGE SCALE GENOMIC DNA]</scope>
    <source>
        <strain evidence="1 2">R-49807</strain>
    </source>
</reference>
<comment type="caution">
    <text evidence="1">The sequence shown here is derived from an EMBL/GenBank/DDBJ whole genome shotgun (WGS) entry which is preliminary data.</text>
</comment>
<dbReference type="EMBL" id="LUUL01000117">
    <property type="protein sequence ID" value="OAI22782.1"/>
    <property type="molecule type" value="Genomic_DNA"/>
</dbReference>
<dbReference type="Proteomes" id="UP000077734">
    <property type="component" value="Unassembled WGS sequence"/>
</dbReference>
<name>A0A291IGS5_9GAMM</name>
<dbReference type="KEGG" id="mko:MKLM6_1212"/>
<protein>
    <submittedName>
        <fullName evidence="1">Uncharacterized protein</fullName>
    </submittedName>
</protein>